<keyword evidence="3" id="KW-1185">Reference proteome</keyword>
<dbReference type="EC" id="2.1.1.266" evidence="1"/>
<accession>A0A3Q9JKE4</accession>
<dbReference type="PANTHER" id="PTHR37426">
    <property type="entry name" value="RIBOSOMAL RNA LARGE SUBUNIT METHYLTRANSFERASE J"/>
    <property type="match status" value="1"/>
</dbReference>
<comment type="similarity">
    <text evidence="1">Belongs to the RlmJ family.</text>
</comment>
<dbReference type="GO" id="GO:0005829">
    <property type="term" value="C:cytosol"/>
    <property type="evidence" value="ECO:0007669"/>
    <property type="project" value="TreeGrafter"/>
</dbReference>
<feature type="binding site" evidence="1">
    <location>
        <position position="99"/>
    </location>
    <ligand>
        <name>S-adenosyl-L-methionine</name>
        <dbReference type="ChEBI" id="CHEBI:59789"/>
    </ligand>
</feature>
<dbReference type="SUPFAM" id="SSF53335">
    <property type="entry name" value="S-adenosyl-L-methionine-dependent methyltransferases"/>
    <property type="match status" value="1"/>
</dbReference>
<comment type="function">
    <text evidence="1">Specifically methylates the adenine in position 2030 of 23S rRNA.</text>
</comment>
<feature type="binding site" evidence="1">
    <location>
        <position position="163"/>
    </location>
    <ligand>
        <name>S-adenosyl-L-methionine</name>
        <dbReference type="ChEBI" id="CHEBI:59789"/>
    </ligand>
</feature>
<evidence type="ECO:0000256" key="1">
    <source>
        <dbReference type="HAMAP-Rule" id="MF_00934"/>
    </source>
</evidence>
<keyword evidence="1 2" id="KW-0808">Transferase</keyword>
<dbReference type="Pfam" id="PF04378">
    <property type="entry name" value="RsmJ"/>
    <property type="match status" value="1"/>
</dbReference>
<sequence>MNYRHAFHAGNHADVLKHIVISRIITLLTQKDTPIAYLDTHAGIGLYDLQASEASRTGEWLEGIKPLFDTPNPPALITPYIDIIKALNISNTLRYYPGSPTIAKVLMRPQDHIILNEKHPEDSLVLKKNFKHDGNTTIHCQDGWLLPKAVLPTKEKRIVVLIDPPFEQENELELCVKSLTESIKRMRQAIVIIWYPIKDQKTLNHFYNSLKQSNAPKLLKAELMIKPTDNDLGLNGSGMIIANPPWKLESELLSLLPFLTNVLTEDTGKWQINWLIEEVSTVTKK</sequence>
<protein>
    <recommendedName>
        <fullName evidence="1">Ribosomal RNA large subunit methyltransferase J</fullName>
        <ecNumber evidence="1">2.1.1.266</ecNumber>
    </recommendedName>
    <alternativeName>
        <fullName evidence="1">23S rRNA (adenine(2030)-N6)-methyltransferase</fullName>
    </alternativeName>
    <alternativeName>
        <fullName evidence="1">23S rRNA m6A2030 methyltransferase</fullName>
    </alternativeName>
</protein>
<evidence type="ECO:0000313" key="3">
    <source>
        <dbReference type="Proteomes" id="UP000273143"/>
    </source>
</evidence>
<reference evidence="3" key="1">
    <citation type="submission" date="2018-06" db="EMBL/GenBank/DDBJ databases">
        <title>Complete genome of Pseudomonas insecticola strain QZS01.</title>
        <authorList>
            <person name="Wang J."/>
            <person name="Su Q."/>
        </authorList>
    </citation>
    <scope>NUCLEOTIDE SEQUENCE [LARGE SCALE GENOMIC DNA]</scope>
    <source>
        <strain evidence="3">QZS01</strain>
    </source>
</reference>
<dbReference type="RefSeq" id="WP_127164362.1">
    <property type="nucleotide sequence ID" value="NZ_CP029822.1"/>
</dbReference>
<dbReference type="PANTHER" id="PTHR37426:SF1">
    <property type="entry name" value="RIBOSOMAL RNA LARGE SUBUNIT METHYLTRANSFERASE J"/>
    <property type="match status" value="1"/>
</dbReference>
<dbReference type="EMBL" id="CP029822">
    <property type="protein sequence ID" value="AZS51629.1"/>
    <property type="molecule type" value="Genomic_DNA"/>
</dbReference>
<dbReference type="GO" id="GO:0070475">
    <property type="term" value="P:rRNA base methylation"/>
    <property type="evidence" value="ECO:0007669"/>
    <property type="project" value="UniProtKB-UniRule"/>
</dbReference>
<keyword evidence="1" id="KW-0949">S-adenosyl-L-methionine</keyword>
<keyword evidence="1" id="KW-0694">RNA-binding</keyword>
<feature type="binding site" evidence="1">
    <location>
        <position position="117"/>
    </location>
    <ligand>
        <name>S-adenosyl-L-methionine</name>
        <dbReference type="ChEBI" id="CHEBI:59789"/>
    </ligand>
</feature>
<feature type="binding site" evidence="1">
    <location>
        <position position="18"/>
    </location>
    <ligand>
        <name>S-adenosyl-L-methionine</name>
        <dbReference type="ChEBI" id="CHEBI:59789"/>
    </ligand>
</feature>
<evidence type="ECO:0000313" key="2">
    <source>
        <dbReference type="EMBL" id="AZS51629.1"/>
    </source>
</evidence>
<keyword evidence="1" id="KW-0698">rRNA processing</keyword>
<dbReference type="HAMAP" id="MF_00934">
    <property type="entry name" value="23SrRNA_methyltr_J"/>
    <property type="match status" value="1"/>
</dbReference>
<proteinExistence type="inferred from homology"/>
<dbReference type="GO" id="GO:0036307">
    <property type="term" value="F:23S rRNA (adenine(2030)-N(6))-methyltransferase activity"/>
    <property type="evidence" value="ECO:0007669"/>
    <property type="project" value="UniProtKB-UniRule"/>
</dbReference>
<organism evidence="2 3">
    <name type="scientific">Entomomonas moraniae</name>
    <dbReference type="NCBI Taxonomy" id="2213226"/>
    <lineage>
        <taxon>Bacteria</taxon>
        <taxon>Pseudomonadati</taxon>
        <taxon>Pseudomonadota</taxon>
        <taxon>Gammaproteobacteria</taxon>
        <taxon>Pseudomonadales</taxon>
        <taxon>Pseudomonadaceae</taxon>
        <taxon>Entomomonas</taxon>
    </lineage>
</organism>
<keyword evidence="1 2" id="KW-0489">Methyltransferase</keyword>
<gene>
    <name evidence="1" type="primary">rlmJ</name>
    <name evidence="2" type="ORF">DM558_12995</name>
</gene>
<dbReference type="GO" id="GO:0003723">
    <property type="term" value="F:RNA binding"/>
    <property type="evidence" value="ECO:0007669"/>
    <property type="project" value="UniProtKB-UniRule"/>
</dbReference>
<feature type="site" description="Interaction with substrate rRNA" evidence="1">
    <location>
        <position position="3"/>
    </location>
</feature>
<dbReference type="InterPro" id="IPR029063">
    <property type="entry name" value="SAM-dependent_MTases_sf"/>
</dbReference>
<feature type="active site" description="Proton acceptor" evidence="1">
    <location>
        <position position="163"/>
    </location>
</feature>
<feature type="binding site" evidence="1">
    <location>
        <begin position="142"/>
        <end position="143"/>
    </location>
    <ligand>
        <name>S-adenosyl-L-methionine</name>
        <dbReference type="ChEBI" id="CHEBI:59789"/>
    </ligand>
</feature>
<comment type="catalytic activity">
    <reaction evidence="1">
        <text>adenosine(2030) in 23S rRNA + S-adenosyl-L-methionine = N(6)-methyladenosine(2030) in 23S rRNA + S-adenosyl-L-homocysteine + H(+)</text>
        <dbReference type="Rhea" id="RHEA:43736"/>
        <dbReference type="Rhea" id="RHEA-COMP:10668"/>
        <dbReference type="Rhea" id="RHEA-COMP:10669"/>
        <dbReference type="ChEBI" id="CHEBI:15378"/>
        <dbReference type="ChEBI" id="CHEBI:57856"/>
        <dbReference type="ChEBI" id="CHEBI:59789"/>
        <dbReference type="ChEBI" id="CHEBI:74411"/>
        <dbReference type="ChEBI" id="CHEBI:74449"/>
        <dbReference type="EC" id="2.1.1.266"/>
    </reaction>
</comment>
<dbReference type="Proteomes" id="UP000273143">
    <property type="component" value="Chromosome"/>
</dbReference>
<dbReference type="Gene3D" id="3.40.50.150">
    <property type="entry name" value="Vaccinia Virus protein VP39"/>
    <property type="match status" value="1"/>
</dbReference>
<dbReference type="AlphaFoldDB" id="A0A3Q9JKE4"/>
<name>A0A3Q9JKE4_9GAMM</name>
<comment type="subunit">
    <text evidence="1">Monomer.</text>
</comment>
<feature type="binding site" evidence="1">
    <location>
        <position position="41"/>
    </location>
    <ligand>
        <name>S-adenosyl-L-methionine</name>
        <dbReference type="ChEBI" id="CHEBI:59789"/>
    </ligand>
</feature>
<dbReference type="KEGG" id="emo:DM558_12995"/>
<dbReference type="InterPro" id="IPR007473">
    <property type="entry name" value="RlmJ"/>
</dbReference>